<keyword evidence="14" id="KW-0175">Coiled coil</keyword>
<comment type="caution">
    <text evidence="16">The sequence shown here is derived from an EMBL/GenBank/DDBJ whole genome shotgun (WGS) entry which is preliminary data.</text>
</comment>
<evidence type="ECO:0000256" key="2">
    <source>
        <dbReference type="ARBA" id="ARBA00022741"/>
    </source>
</evidence>
<dbReference type="InterPro" id="IPR014017">
    <property type="entry name" value="DNA_helicase_UvrD-like_C"/>
</dbReference>
<dbReference type="EMBL" id="AMCI01004432">
    <property type="protein sequence ID" value="EJW98090.1"/>
    <property type="molecule type" value="Genomic_DNA"/>
</dbReference>
<evidence type="ECO:0000256" key="7">
    <source>
        <dbReference type="ARBA" id="ARBA00022840"/>
    </source>
</evidence>
<sequence>MSLKVYKASAGSGKTFKLALEYITLALITDNPKAFTHILAVTFTNKATAEMKERILTQLYKLANNIPDRDFQSQLMATTGQTAETLQERAGRVLETIVHDFDHFRVETIDSFFQSMLSNLAYDLGLTHNFRVSLETNEAIARSVERMLLAAGVKQRSLARLTKTILDYMQEQIDADEGWMISKDLQKFSQMNLFAEEYLQHEKEIEAALQDETSLRKAKNSLTKLRNEAKQKLVELARQALQVLQNLPVGSTPRTFTGYGKLLLWVQALIDGKCHIGLDDVVDSTGLKDALKDKPLQMLSSKKVHSPENLAYAKQLIDAMNTLECERKQKAPALLTFQLILKSWTPLMLLSTIGKGVTDLCDETGTFMLAKTTDLFNKMVNKEDASFIFERAGITFHHVLIDEFQDTSRQQWGIFKELLLENMANNEECMIVGDVKQSIYRWRSGDWKILKDIADERKRVNRADVIEMKDNYRSDRVIVNFNNTFFTAIREALDEKNTVEKYDDQHLIKQIYEDVEQIPHKEKEQGFVRLAFTKEKSMTNEVMNDLYRQIVRLHEDFHVGYNEMMIIVRKNSEGADLVNYFSTNFPDIPVSSNEAFFLDASTSVNLIIAAMRYLTIDEELLKGKGQKQAFNQTCVAEVYCRQTLQWIWGDTPEAKLRTEQMMQTLHEKKQQWINLPLYELCKQLMRLFELPEAEKGGEADGIGQSAYLFSFLDYVLEYLNEHASDVPAFLDYLDQTLHKKQVIMNEGDAIQILTVHKSKGLEKHTVFVPFCNWAMEKVYDDDNLWCVTKGLPEPLNALPAYPINCHTKNGIQESVFAANYNAEILMKRIDAFNELYVAFTRPRHNLFVWSFQPGKDSKKSIYPLIKEFMNPGSLLKEEEKPKQTRKKKGEPEAIEKVWEEKLFGNSPVEGDRPAYQEEDAATEVYRPETPFDTEHTPKLEIHLQRIAQLADFQQSNRAKEFIAEKMAEVQAETDPDFDELLQSEIQAKQQKQQEYIDEGKLIHKLFSYIRTADDIETAGKRLWNEACISDPKKLKRLCDLVRKRITQPNIGPWFTPDWQVFAECSLLLPQPDGSFHELRPDRVMTREGETVVIDYKFGAFRPEHEEQVRAYMRVLTQMNYPNVRGYLFYGYKGQVCEVIQG</sequence>
<keyword evidence="1" id="KW-0540">Nuclease</keyword>
<evidence type="ECO:0000256" key="10">
    <source>
        <dbReference type="ARBA" id="ARBA00023235"/>
    </source>
</evidence>
<dbReference type="Gene3D" id="1.10.3170.10">
    <property type="entry name" value="Recbcd, chain B, domain 2"/>
    <property type="match status" value="1"/>
</dbReference>
<dbReference type="GO" id="GO:0000725">
    <property type="term" value="P:recombinational repair"/>
    <property type="evidence" value="ECO:0007669"/>
    <property type="project" value="TreeGrafter"/>
</dbReference>
<organism evidence="16">
    <name type="scientific">gut metagenome</name>
    <dbReference type="NCBI Taxonomy" id="749906"/>
    <lineage>
        <taxon>unclassified sequences</taxon>
        <taxon>metagenomes</taxon>
        <taxon>organismal metagenomes</taxon>
    </lineage>
</organism>
<dbReference type="GO" id="GO:0016787">
    <property type="term" value="F:hydrolase activity"/>
    <property type="evidence" value="ECO:0007669"/>
    <property type="project" value="UniProtKB-KW"/>
</dbReference>
<dbReference type="GO" id="GO:0003677">
    <property type="term" value="F:DNA binding"/>
    <property type="evidence" value="ECO:0007669"/>
    <property type="project" value="InterPro"/>
</dbReference>
<protein>
    <recommendedName>
        <fullName evidence="12">DNA 3'-5' helicase</fullName>
        <ecNumber evidence="12">5.6.2.4</ecNumber>
    </recommendedName>
</protein>
<evidence type="ECO:0000256" key="8">
    <source>
        <dbReference type="ARBA" id="ARBA00023125"/>
    </source>
</evidence>
<dbReference type="PROSITE" id="PS51198">
    <property type="entry name" value="UVRD_HELICASE_ATP_BIND"/>
    <property type="match status" value="1"/>
</dbReference>
<evidence type="ECO:0000256" key="12">
    <source>
        <dbReference type="ARBA" id="ARBA00034808"/>
    </source>
</evidence>
<dbReference type="Gene3D" id="3.40.50.300">
    <property type="entry name" value="P-loop containing nucleotide triphosphate hydrolases"/>
    <property type="match status" value="3"/>
</dbReference>
<dbReference type="EC" id="5.6.2.4" evidence="12"/>
<name>J9CDS0_9ZZZZ</name>
<keyword evidence="3" id="KW-0227">DNA damage</keyword>
<evidence type="ECO:0000256" key="14">
    <source>
        <dbReference type="SAM" id="Coils"/>
    </source>
</evidence>
<dbReference type="GO" id="GO:0005524">
    <property type="term" value="F:ATP binding"/>
    <property type="evidence" value="ECO:0007669"/>
    <property type="project" value="UniProtKB-KW"/>
</dbReference>
<comment type="catalytic activity">
    <reaction evidence="13">
        <text>ATP + H2O = ADP + phosphate + H(+)</text>
        <dbReference type="Rhea" id="RHEA:13065"/>
        <dbReference type="ChEBI" id="CHEBI:15377"/>
        <dbReference type="ChEBI" id="CHEBI:15378"/>
        <dbReference type="ChEBI" id="CHEBI:30616"/>
        <dbReference type="ChEBI" id="CHEBI:43474"/>
        <dbReference type="ChEBI" id="CHEBI:456216"/>
        <dbReference type="EC" id="5.6.2.4"/>
    </reaction>
</comment>
<dbReference type="InterPro" id="IPR014016">
    <property type="entry name" value="UvrD-like_ATP-bd"/>
</dbReference>
<dbReference type="Pfam" id="PF13361">
    <property type="entry name" value="UvrD_C"/>
    <property type="match status" value="1"/>
</dbReference>
<keyword evidence="9" id="KW-0234">DNA repair</keyword>
<comment type="catalytic activity">
    <reaction evidence="11">
        <text>Couples ATP hydrolysis with the unwinding of duplex DNA by translocating in the 3'-5' direction.</text>
        <dbReference type="EC" id="5.6.2.4"/>
    </reaction>
</comment>
<evidence type="ECO:0000256" key="6">
    <source>
        <dbReference type="ARBA" id="ARBA00022839"/>
    </source>
</evidence>
<accession>J9CDS0</accession>
<gene>
    <name evidence="16" type="ORF">EVA_13801</name>
</gene>
<dbReference type="InterPro" id="IPR000212">
    <property type="entry name" value="DNA_helicase_UvrD/REP"/>
</dbReference>
<dbReference type="PANTHER" id="PTHR11070:SF67">
    <property type="entry name" value="DNA 3'-5' HELICASE"/>
    <property type="match status" value="1"/>
</dbReference>
<dbReference type="Gene3D" id="3.90.320.10">
    <property type="match status" value="1"/>
</dbReference>
<keyword evidence="2" id="KW-0547">Nucleotide-binding</keyword>
<keyword evidence="7" id="KW-0067">ATP-binding</keyword>
<evidence type="ECO:0000256" key="9">
    <source>
        <dbReference type="ARBA" id="ARBA00023204"/>
    </source>
</evidence>
<dbReference type="InterPro" id="IPR011604">
    <property type="entry name" value="PDDEXK-like_dom_sf"/>
</dbReference>
<dbReference type="AlphaFoldDB" id="J9CDS0"/>
<evidence type="ECO:0000259" key="15">
    <source>
        <dbReference type="PROSITE" id="PS51198"/>
    </source>
</evidence>
<evidence type="ECO:0000313" key="16">
    <source>
        <dbReference type="EMBL" id="EJW98090.1"/>
    </source>
</evidence>
<feature type="coiled-coil region" evidence="14">
    <location>
        <begin position="191"/>
        <end position="247"/>
    </location>
</feature>
<evidence type="ECO:0000256" key="4">
    <source>
        <dbReference type="ARBA" id="ARBA00022801"/>
    </source>
</evidence>
<evidence type="ECO:0000256" key="11">
    <source>
        <dbReference type="ARBA" id="ARBA00034617"/>
    </source>
</evidence>
<dbReference type="GO" id="GO:0005829">
    <property type="term" value="C:cytosol"/>
    <property type="evidence" value="ECO:0007669"/>
    <property type="project" value="TreeGrafter"/>
</dbReference>
<dbReference type="InterPro" id="IPR027417">
    <property type="entry name" value="P-loop_NTPase"/>
</dbReference>
<dbReference type="PANTHER" id="PTHR11070">
    <property type="entry name" value="UVRD / RECB / PCRA DNA HELICASE FAMILY MEMBER"/>
    <property type="match status" value="1"/>
</dbReference>
<keyword evidence="8" id="KW-0238">DNA-binding</keyword>
<keyword evidence="4" id="KW-0378">Hydrolase</keyword>
<dbReference type="GO" id="GO:0043138">
    <property type="term" value="F:3'-5' DNA helicase activity"/>
    <property type="evidence" value="ECO:0007669"/>
    <property type="project" value="TreeGrafter"/>
</dbReference>
<evidence type="ECO:0000256" key="1">
    <source>
        <dbReference type="ARBA" id="ARBA00022722"/>
    </source>
</evidence>
<keyword evidence="5 16" id="KW-0347">Helicase</keyword>
<keyword evidence="6" id="KW-0269">Exonuclease</keyword>
<feature type="domain" description="UvrD-like helicase ATP-binding" evidence="15">
    <location>
        <begin position="1"/>
        <end position="475"/>
    </location>
</feature>
<proteinExistence type="predicted"/>
<evidence type="ECO:0000256" key="3">
    <source>
        <dbReference type="ARBA" id="ARBA00022763"/>
    </source>
</evidence>
<evidence type="ECO:0000256" key="13">
    <source>
        <dbReference type="ARBA" id="ARBA00048988"/>
    </source>
</evidence>
<dbReference type="Pfam" id="PF00580">
    <property type="entry name" value="UvrD-helicase"/>
    <property type="match status" value="1"/>
</dbReference>
<dbReference type="SUPFAM" id="SSF52540">
    <property type="entry name" value="P-loop containing nucleoside triphosphate hydrolases"/>
    <property type="match status" value="1"/>
</dbReference>
<keyword evidence="10" id="KW-0413">Isomerase</keyword>
<reference evidence="16" key="1">
    <citation type="journal article" date="2012" name="PLoS ONE">
        <title>Gene sets for utilization of primary and secondary nutrition supplies in the distal gut of endangered iberian lynx.</title>
        <authorList>
            <person name="Alcaide M."/>
            <person name="Messina E."/>
            <person name="Richter M."/>
            <person name="Bargiela R."/>
            <person name="Peplies J."/>
            <person name="Huws S.A."/>
            <person name="Newbold C.J."/>
            <person name="Golyshin P.N."/>
            <person name="Simon M.A."/>
            <person name="Lopez G."/>
            <person name="Yakimov M.M."/>
            <person name="Ferrer M."/>
        </authorList>
    </citation>
    <scope>NUCLEOTIDE SEQUENCE</scope>
</reference>
<evidence type="ECO:0000256" key="5">
    <source>
        <dbReference type="ARBA" id="ARBA00022806"/>
    </source>
</evidence>